<gene>
    <name evidence="2" type="ORF">ACHHYP_20244</name>
</gene>
<reference evidence="2 3" key="1">
    <citation type="journal article" date="2014" name="Genome Biol. Evol.">
        <title>The secreted proteins of Achlya hypogyna and Thraustotheca clavata identify the ancestral oomycete secretome and reveal gene acquisitions by horizontal gene transfer.</title>
        <authorList>
            <person name="Misner I."/>
            <person name="Blouin N."/>
            <person name="Leonard G."/>
            <person name="Richards T.A."/>
            <person name="Lane C.E."/>
        </authorList>
    </citation>
    <scope>NUCLEOTIDE SEQUENCE [LARGE SCALE GENOMIC DNA]</scope>
    <source>
        <strain evidence="2 3">ATCC 48635</strain>
    </source>
</reference>
<dbReference type="OrthoDB" id="10660096at2759"/>
<dbReference type="EMBL" id="JNBR01000732">
    <property type="protein sequence ID" value="OQR89801.1"/>
    <property type="molecule type" value="Genomic_DNA"/>
</dbReference>
<feature type="signal peptide" evidence="1">
    <location>
        <begin position="1"/>
        <end position="15"/>
    </location>
</feature>
<protein>
    <recommendedName>
        <fullName evidence="4">Secreted protein</fullName>
    </recommendedName>
</protein>
<comment type="caution">
    <text evidence="2">The sequence shown here is derived from an EMBL/GenBank/DDBJ whole genome shotgun (WGS) entry which is preliminary data.</text>
</comment>
<evidence type="ECO:0000313" key="2">
    <source>
        <dbReference type="EMBL" id="OQR89801.1"/>
    </source>
</evidence>
<dbReference type="AlphaFoldDB" id="A0A1V9YVR8"/>
<feature type="chain" id="PRO_5012438653" description="Secreted protein" evidence="1">
    <location>
        <begin position="16"/>
        <end position="204"/>
    </location>
</feature>
<sequence>MRALALATIVASAAAAACPYGAVQGSRIVVADNNCAQTAAKTCIITSNCTKVDADAVILDKYNSFGEADGVGDMTNYPNTGFNLFQNSIKTVSNIDFSDLTYLWHIFQRQVVWKSDLFVCQIGTLGFNNLTCSDIKNCPISTFVVSAGTFGALDALQKWAGDATVVTGFRVTQDIATKADTCSANHGKIKQLWKGKTQYSITQC</sequence>
<dbReference type="Proteomes" id="UP000243579">
    <property type="component" value="Unassembled WGS sequence"/>
</dbReference>
<organism evidence="2 3">
    <name type="scientific">Achlya hypogyna</name>
    <name type="common">Oomycete</name>
    <name type="synonym">Protoachlya hypogyna</name>
    <dbReference type="NCBI Taxonomy" id="1202772"/>
    <lineage>
        <taxon>Eukaryota</taxon>
        <taxon>Sar</taxon>
        <taxon>Stramenopiles</taxon>
        <taxon>Oomycota</taxon>
        <taxon>Saprolegniomycetes</taxon>
        <taxon>Saprolegniales</taxon>
        <taxon>Achlyaceae</taxon>
        <taxon>Achlya</taxon>
    </lineage>
</organism>
<evidence type="ECO:0000313" key="3">
    <source>
        <dbReference type="Proteomes" id="UP000243579"/>
    </source>
</evidence>
<name>A0A1V9YVR8_ACHHY</name>
<evidence type="ECO:0000256" key="1">
    <source>
        <dbReference type="SAM" id="SignalP"/>
    </source>
</evidence>
<dbReference type="PROSITE" id="PS51257">
    <property type="entry name" value="PROKAR_LIPOPROTEIN"/>
    <property type="match status" value="1"/>
</dbReference>
<keyword evidence="1" id="KW-0732">Signal</keyword>
<evidence type="ECO:0008006" key="4">
    <source>
        <dbReference type="Google" id="ProtNLM"/>
    </source>
</evidence>
<accession>A0A1V9YVR8</accession>
<proteinExistence type="predicted"/>
<keyword evidence="3" id="KW-1185">Reference proteome</keyword>